<dbReference type="RefSeq" id="WP_098062737.1">
    <property type="nucleotide sequence ID" value="NZ_PDEP01000010.1"/>
</dbReference>
<evidence type="ECO:0000256" key="1">
    <source>
        <dbReference type="SAM" id="Phobius"/>
    </source>
</evidence>
<gene>
    <name evidence="2" type="ORF">CRI93_11250</name>
</gene>
<feature type="transmembrane region" description="Helical" evidence="1">
    <location>
        <begin position="165"/>
        <end position="184"/>
    </location>
</feature>
<name>A0A2H3NJV2_9BACT</name>
<dbReference type="AlphaFoldDB" id="A0A2H3NJV2"/>
<protein>
    <recommendedName>
        <fullName evidence="4">DUF3177 domain-containing protein</fullName>
    </recommendedName>
</protein>
<feature type="transmembrane region" description="Helical" evidence="1">
    <location>
        <begin position="12"/>
        <end position="31"/>
    </location>
</feature>
<comment type="caution">
    <text evidence="2">The sequence shown here is derived from an EMBL/GenBank/DDBJ whole genome shotgun (WGS) entry which is preliminary data.</text>
</comment>
<dbReference type="OrthoDB" id="1493346at2"/>
<sequence length="192" mass="21808">MTSLDWHRVAYVEFAFATVTLIIFPLALLVASVRVPAVRMRMLAYWRAAALLGITVYLWIAEMTMGFMTSVAARVIVPLVLWRGDIGATWKHPLPEPTSWQARVYRVWWYFVVVYSVAGAVSMIPMVGCAITGDAPASCQAWYGPPQAYASLFHEGADWWMLGRWAWVALSAYSLYLMATMYRLRQRTSERA</sequence>
<evidence type="ECO:0000313" key="3">
    <source>
        <dbReference type="Proteomes" id="UP000221024"/>
    </source>
</evidence>
<dbReference type="InterPro" id="IPR021515">
    <property type="entry name" value="DUF3177"/>
</dbReference>
<organism evidence="2 3">
    <name type="scientific">Longimonas halophila</name>
    <dbReference type="NCBI Taxonomy" id="1469170"/>
    <lineage>
        <taxon>Bacteria</taxon>
        <taxon>Pseudomonadati</taxon>
        <taxon>Rhodothermota</taxon>
        <taxon>Rhodothermia</taxon>
        <taxon>Rhodothermales</taxon>
        <taxon>Salisaetaceae</taxon>
        <taxon>Longimonas</taxon>
    </lineage>
</organism>
<keyword evidence="1" id="KW-0812">Transmembrane</keyword>
<dbReference type="Proteomes" id="UP000221024">
    <property type="component" value="Unassembled WGS sequence"/>
</dbReference>
<feature type="transmembrane region" description="Helical" evidence="1">
    <location>
        <begin position="66"/>
        <end position="86"/>
    </location>
</feature>
<accession>A0A2H3NJV2</accession>
<proteinExistence type="predicted"/>
<dbReference type="EMBL" id="PDEP01000010">
    <property type="protein sequence ID" value="PEN06048.1"/>
    <property type="molecule type" value="Genomic_DNA"/>
</dbReference>
<evidence type="ECO:0008006" key="4">
    <source>
        <dbReference type="Google" id="ProtNLM"/>
    </source>
</evidence>
<evidence type="ECO:0000313" key="2">
    <source>
        <dbReference type="EMBL" id="PEN06048.1"/>
    </source>
</evidence>
<reference evidence="2 3" key="1">
    <citation type="submission" date="2017-10" db="EMBL/GenBank/DDBJ databases">
        <title>Draft genome of Longimonas halophila.</title>
        <authorList>
            <person name="Goh K.M."/>
            <person name="Shamsir M.S."/>
            <person name="Lim S.W."/>
        </authorList>
    </citation>
    <scope>NUCLEOTIDE SEQUENCE [LARGE SCALE GENOMIC DNA]</scope>
    <source>
        <strain evidence="2 3">KCTC 42399</strain>
    </source>
</reference>
<dbReference type="Pfam" id="PF11375">
    <property type="entry name" value="DUF3177"/>
    <property type="match status" value="1"/>
</dbReference>
<keyword evidence="1" id="KW-1133">Transmembrane helix</keyword>
<keyword evidence="1" id="KW-0472">Membrane</keyword>
<keyword evidence="3" id="KW-1185">Reference proteome</keyword>
<feature type="transmembrane region" description="Helical" evidence="1">
    <location>
        <begin position="107"/>
        <end position="128"/>
    </location>
</feature>
<feature type="transmembrane region" description="Helical" evidence="1">
    <location>
        <begin position="43"/>
        <end position="60"/>
    </location>
</feature>